<proteinExistence type="predicted"/>
<organism evidence="2 3">
    <name type="scientific">Curtobacterium caseinilyticum</name>
    <dbReference type="NCBI Taxonomy" id="3055137"/>
    <lineage>
        <taxon>Bacteria</taxon>
        <taxon>Bacillati</taxon>
        <taxon>Actinomycetota</taxon>
        <taxon>Actinomycetes</taxon>
        <taxon>Micrococcales</taxon>
        <taxon>Microbacteriaceae</taxon>
        <taxon>Curtobacterium</taxon>
    </lineage>
</organism>
<reference evidence="2 3" key="1">
    <citation type="submission" date="2023-06" db="EMBL/GenBank/DDBJ databases">
        <authorList>
            <person name="Feng G."/>
            <person name="Li J."/>
            <person name="Zhu H."/>
        </authorList>
    </citation>
    <scope>NUCLEOTIDE SEQUENCE [LARGE SCALE GENOMIC DNA]</scope>
    <source>
        <strain evidence="2 3">RHCKG28</strain>
    </source>
</reference>
<comment type="caution">
    <text evidence="2">The sequence shown here is derived from an EMBL/GenBank/DDBJ whole genome shotgun (WGS) entry which is preliminary data.</text>
</comment>
<evidence type="ECO:0000313" key="2">
    <source>
        <dbReference type="EMBL" id="MDM7892205.1"/>
    </source>
</evidence>
<dbReference type="Proteomes" id="UP001236404">
    <property type="component" value="Unassembled WGS sequence"/>
</dbReference>
<protein>
    <recommendedName>
        <fullName evidence="4">TnsA-like heteromeric transposase endonuclease subunit</fullName>
    </recommendedName>
</protein>
<dbReference type="EMBL" id="JAUCMN010000007">
    <property type="protein sequence ID" value="MDM7892205.1"/>
    <property type="molecule type" value="Genomic_DNA"/>
</dbReference>
<dbReference type="RefSeq" id="WP_289473906.1">
    <property type="nucleotide sequence ID" value="NZ_JAUCMN010000007.1"/>
</dbReference>
<evidence type="ECO:0008006" key="4">
    <source>
        <dbReference type="Google" id="ProtNLM"/>
    </source>
</evidence>
<evidence type="ECO:0000313" key="3">
    <source>
        <dbReference type="Proteomes" id="UP001236404"/>
    </source>
</evidence>
<evidence type="ECO:0000256" key="1">
    <source>
        <dbReference type="SAM" id="MobiDB-lite"/>
    </source>
</evidence>
<gene>
    <name evidence="2" type="ORF">QUG93_10950</name>
</gene>
<keyword evidence="3" id="KW-1185">Reference proteome</keyword>
<accession>A0ABT7TRJ6</accession>
<sequence>MQAIEQLQTIPLEVSPGREVEDWHAQRWLPQRSQSSDIELRALLERFRSETRRSPGVRARLNRPIGAPKQSTPLPPQPTGPHLDYVIALGRRTSVTRQAEAVTLADLVFAHPRRDFSRRPHQHHHPIAQYAGTVGDLVMCESRLERAFVLLADFTPTVLHIISQPLTIMFRVGSQIRWHTPDFCVLRYGAPPLVVDVKRPEQALVVRTQERHWLVAEALAAAGMHYLVWTGLAEPVVANLSLLSRAQTPISGERRNVLRDVTIQWVLDGPQTFESLATALTREHSVPDLAAKTFLRELIWQRQLRIHMHHFLLPESEVWA</sequence>
<feature type="region of interest" description="Disordered" evidence="1">
    <location>
        <begin position="53"/>
        <end position="79"/>
    </location>
</feature>
<name>A0ABT7TRJ6_9MICO</name>